<keyword evidence="3" id="KW-1185">Reference proteome</keyword>
<sequence length="189" mass="20908">MDQNVGDADEEETETDAAPDSTVLNSLEQVNSYLLTDGNCFCGLDCPLYSHTVFNFDPEQPRPKNRQAGGRSVASSADTRTETSSSTSPPRGGRSPLVPGSRRISFTRNTNELFFVGTPRNLYVLYFSRLFEWPMADARASRGDRREGTSSGWLKGCVVGWVRGDRVRTTCVAVYRVSHISTKEPLGEM</sequence>
<organism evidence="2 3">
    <name type="scientific">Parthenolecanium corni</name>
    <dbReference type="NCBI Taxonomy" id="536013"/>
    <lineage>
        <taxon>Eukaryota</taxon>
        <taxon>Metazoa</taxon>
        <taxon>Ecdysozoa</taxon>
        <taxon>Arthropoda</taxon>
        <taxon>Hexapoda</taxon>
        <taxon>Insecta</taxon>
        <taxon>Pterygota</taxon>
        <taxon>Neoptera</taxon>
        <taxon>Paraneoptera</taxon>
        <taxon>Hemiptera</taxon>
        <taxon>Sternorrhyncha</taxon>
        <taxon>Coccoidea</taxon>
        <taxon>Coccidae</taxon>
        <taxon>Parthenolecanium</taxon>
    </lineage>
</organism>
<feature type="compositionally biased region" description="Low complexity" evidence="1">
    <location>
        <begin position="74"/>
        <end position="96"/>
    </location>
</feature>
<gene>
    <name evidence="2" type="ORF">V9T40_005271</name>
</gene>
<comment type="caution">
    <text evidence="2">The sequence shown here is derived from an EMBL/GenBank/DDBJ whole genome shotgun (WGS) entry which is preliminary data.</text>
</comment>
<evidence type="ECO:0000256" key="1">
    <source>
        <dbReference type="SAM" id="MobiDB-lite"/>
    </source>
</evidence>
<evidence type="ECO:0000313" key="2">
    <source>
        <dbReference type="EMBL" id="KAK7584308.1"/>
    </source>
</evidence>
<evidence type="ECO:0000313" key="3">
    <source>
        <dbReference type="Proteomes" id="UP001367676"/>
    </source>
</evidence>
<dbReference type="GO" id="GO:0005634">
    <property type="term" value="C:nucleus"/>
    <property type="evidence" value="ECO:0007669"/>
    <property type="project" value="TreeGrafter"/>
</dbReference>
<dbReference type="PANTHER" id="PTHR16112">
    <property type="entry name" value="METHYL-CPG BINDING PROTEIN, DROSOPHILA"/>
    <property type="match status" value="1"/>
</dbReference>
<protein>
    <submittedName>
        <fullName evidence="2">Uncharacterized protein</fullName>
    </submittedName>
</protein>
<name>A0AAN9TDI0_9HEMI</name>
<dbReference type="EMBL" id="JBBCAQ010000032">
    <property type="protein sequence ID" value="KAK7584308.1"/>
    <property type="molecule type" value="Genomic_DNA"/>
</dbReference>
<feature type="region of interest" description="Disordered" evidence="1">
    <location>
        <begin position="1"/>
        <end position="23"/>
    </location>
</feature>
<feature type="region of interest" description="Disordered" evidence="1">
    <location>
        <begin position="59"/>
        <end position="102"/>
    </location>
</feature>
<proteinExistence type="predicted"/>
<dbReference type="GO" id="GO:0010369">
    <property type="term" value="C:chromocenter"/>
    <property type="evidence" value="ECO:0007669"/>
    <property type="project" value="TreeGrafter"/>
</dbReference>
<accession>A0AAN9TDI0</accession>
<reference evidence="2 3" key="1">
    <citation type="submission" date="2024-03" db="EMBL/GenBank/DDBJ databases">
        <title>Adaptation during the transition from Ophiocordyceps entomopathogen to insect associate is accompanied by gene loss and intensified selection.</title>
        <authorList>
            <person name="Ward C.M."/>
            <person name="Onetto C.A."/>
            <person name="Borneman A.R."/>
        </authorList>
    </citation>
    <scope>NUCLEOTIDE SEQUENCE [LARGE SCALE GENOMIC DNA]</scope>
    <source>
        <strain evidence="2">AWRI1</strain>
        <tissue evidence="2">Single Adult Female</tissue>
    </source>
</reference>
<dbReference type="PANTHER" id="PTHR16112:SF16">
    <property type="entry name" value="SIX-BANDED, ISOFORM H"/>
    <property type="match status" value="1"/>
</dbReference>
<dbReference type="Proteomes" id="UP001367676">
    <property type="component" value="Unassembled WGS sequence"/>
</dbReference>
<dbReference type="AlphaFoldDB" id="A0AAN9TDI0"/>
<feature type="compositionally biased region" description="Acidic residues" evidence="1">
    <location>
        <begin position="7"/>
        <end position="17"/>
    </location>
</feature>
<dbReference type="GO" id="GO:0003682">
    <property type="term" value="F:chromatin binding"/>
    <property type="evidence" value="ECO:0007669"/>
    <property type="project" value="TreeGrafter"/>
</dbReference>